<dbReference type="Pfam" id="PF03298">
    <property type="entry name" value="Stanniocalcin"/>
    <property type="match status" value="1"/>
</dbReference>
<keyword evidence="7" id="KW-1185">Reference proteome</keyword>
<dbReference type="InterPro" id="IPR004978">
    <property type="entry name" value="Stanniocalcin"/>
</dbReference>
<protein>
    <recommendedName>
        <fullName evidence="8">Stanniocalcin</fullName>
    </recommendedName>
</protein>
<dbReference type="PANTHER" id="PTHR11245:SF6">
    <property type="entry name" value="DUF19 DOMAIN-CONTAINING PROTEIN"/>
    <property type="match status" value="1"/>
</dbReference>
<comment type="similarity">
    <text evidence="1">Belongs to the stanniocalcin family.</text>
</comment>
<comment type="caution">
    <text evidence="6">The sequence shown here is derived from an EMBL/GenBank/DDBJ whole genome shotgun (WGS) entry which is preliminary data.</text>
</comment>
<feature type="chain" id="PRO_5035798000" description="Stanniocalcin" evidence="5">
    <location>
        <begin position="19"/>
        <end position="195"/>
    </location>
</feature>
<dbReference type="EMBL" id="CAJHNH020006412">
    <property type="protein sequence ID" value="CAG5133686.1"/>
    <property type="molecule type" value="Genomic_DNA"/>
</dbReference>
<dbReference type="GO" id="GO:0006874">
    <property type="term" value="P:intracellular calcium ion homeostasis"/>
    <property type="evidence" value="ECO:0007669"/>
    <property type="project" value="TreeGrafter"/>
</dbReference>
<reference evidence="6" key="1">
    <citation type="submission" date="2021-04" db="EMBL/GenBank/DDBJ databases">
        <authorList>
            <consortium name="Molecular Ecology Group"/>
        </authorList>
    </citation>
    <scope>NUCLEOTIDE SEQUENCE</scope>
</reference>
<dbReference type="PANTHER" id="PTHR11245">
    <property type="entry name" value="STANNIOCALCIN"/>
    <property type="match status" value="1"/>
</dbReference>
<evidence type="ECO:0000256" key="1">
    <source>
        <dbReference type="ARBA" id="ARBA00008693"/>
    </source>
</evidence>
<dbReference type="GO" id="GO:0005615">
    <property type="term" value="C:extracellular space"/>
    <property type="evidence" value="ECO:0007669"/>
    <property type="project" value="TreeGrafter"/>
</dbReference>
<sequence length="195" mass="22330">MTQFVAFAFCLCLSSVSASWFRSDPPVATSDGRAIDQSCLALADQGSCDFYSCFERRLPCGRDWYILKTGLYYCNKIERQKVSFSPEGQQFLSNAQRCLTQSLKDMYQRDYVDCHDLEHDAVANITRCFTGFCDVFESDSEHFLEIYEIRDLFSRGAGKVWRQIVLLATRCGGDALREFTSNARQSAIQFYQLPD</sequence>
<comment type="subunit">
    <text evidence="2">Homodimer; disulfide-linked.</text>
</comment>
<keyword evidence="3" id="KW-0372">Hormone</keyword>
<dbReference type="Proteomes" id="UP000678393">
    <property type="component" value="Unassembled WGS sequence"/>
</dbReference>
<name>A0A8S4A3K7_9EUPU</name>
<dbReference type="GO" id="GO:0005179">
    <property type="term" value="F:hormone activity"/>
    <property type="evidence" value="ECO:0007669"/>
    <property type="project" value="UniProtKB-KW"/>
</dbReference>
<organism evidence="6 7">
    <name type="scientific">Candidula unifasciata</name>
    <dbReference type="NCBI Taxonomy" id="100452"/>
    <lineage>
        <taxon>Eukaryota</taxon>
        <taxon>Metazoa</taxon>
        <taxon>Spiralia</taxon>
        <taxon>Lophotrochozoa</taxon>
        <taxon>Mollusca</taxon>
        <taxon>Gastropoda</taxon>
        <taxon>Heterobranchia</taxon>
        <taxon>Euthyneura</taxon>
        <taxon>Panpulmonata</taxon>
        <taxon>Eupulmonata</taxon>
        <taxon>Stylommatophora</taxon>
        <taxon>Helicina</taxon>
        <taxon>Helicoidea</taxon>
        <taxon>Geomitridae</taxon>
        <taxon>Candidula</taxon>
    </lineage>
</organism>
<evidence type="ECO:0000256" key="4">
    <source>
        <dbReference type="ARBA" id="ARBA00023157"/>
    </source>
</evidence>
<evidence type="ECO:0008006" key="8">
    <source>
        <dbReference type="Google" id="ProtNLM"/>
    </source>
</evidence>
<gene>
    <name evidence="6" type="ORF">CUNI_LOCUS19244</name>
</gene>
<proteinExistence type="inferred from homology"/>
<evidence type="ECO:0000313" key="7">
    <source>
        <dbReference type="Proteomes" id="UP000678393"/>
    </source>
</evidence>
<evidence type="ECO:0000256" key="3">
    <source>
        <dbReference type="ARBA" id="ARBA00022702"/>
    </source>
</evidence>
<keyword evidence="5" id="KW-0732">Signal</keyword>
<evidence type="ECO:0000313" key="6">
    <source>
        <dbReference type="EMBL" id="CAG5133686.1"/>
    </source>
</evidence>
<keyword evidence="4" id="KW-1015">Disulfide bond</keyword>
<feature type="signal peptide" evidence="5">
    <location>
        <begin position="1"/>
        <end position="18"/>
    </location>
</feature>
<evidence type="ECO:0000256" key="5">
    <source>
        <dbReference type="SAM" id="SignalP"/>
    </source>
</evidence>
<dbReference type="AlphaFoldDB" id="A0A8S4A3K7"/>
<dbReference type="OrthoDB" id="9970481at2759"/>
<evidence type="ECO:0000256" key="2">
    <source>
        <dbReference type="ARBA" id="ARBA00011748"/>
    </source>
</evidence>
<accession>A0A8S4A3K7</accession>